<evidence type="ECO:0000256" key="1">
    <source>
        <dbReference type="ARBA" id="ARBA00007521"/>
    </source>
</evidence>
<dbReference type="SUPFAM" id="SSF50118">
    <property type="entry name" value="Cell growth inhibitor/plasmid maintenance toxic component"/>
    <property type="match status" value="1"/>
</dbReference>
<keyword evidence="2" id="KW-1277">Toxin-antitoxin system</keyword>
<dbReference type="GO" id="GO:0003677">
    <property type="term" value="F:DNA binding"/>
    <property type="evidence" value="ECO:0007669"/>
    <property type="project" value="InterPro"/>
</dbReference>
<reference evidence="4" key="1">
    <citation type="submission" date="2015-07" db="EMBL/GenBank/DDBJ databases">
        <title>Complete Genome of Thermincola ferriacetica strain Z-0001T.</title>
        <authorList>
            <person name="Lusk B."/>
            <person name="Badalamenti J.P."/>
            <person name="Parameswaran P."/>
            <person name="Bond D.R."/>
            <person name="Torres C.I."/>
        </authorList>
    </citation>
    <scope>NUCLEOTIDE SEQUENCE [LARGE SCALE GENOMIC DNA]</scope>
    <source>
        <strain evidence="4">Z-0001</strain>
    </source>
</reference>
<dbReference type="PANTHER" id="PTHR33988">
    <property type="entry name" value="ENDORIBONUCLEASE MAZF-RELATED"/>
    <property type="match status" value="1"/>
</dbReference>
<organism evidence="3 4">
    <name type="scientific">Thermincola ferriacetica</name>
    <dbReference type="NCBI Taxonomy" id="281456"/>
    <lineage>
        <taxon>Bacteria</taxon>
        <taxon>Bacillati</taxon>
        <taxon>Bacillota</taxon>
        <taxon>Clostridia</taxon>
        <taxon>Eubacteriales</taxon>
        <taxon>Thermincolaceae</taxon>
        <taxon>Thermincola</taxon>
    </lineage>
</organism>
<dbReference type="RefSeq" id="WP_200901018.1">
    <property type="nucleotide sequence ID" value="NZ_LGTE01000008.1"/>
</dbReference>
<dbReference type="EMBL" id="LGTE01000008">
    <property type="protein sequence ID" value="KNZ69846.1"/>
    <property type="molecule type" value="Genomic_DNA"/>
</dbReference>
<dbReference type="GO" id="GO:0016075">
    <property type="term" value="P:rRNA catabolic process"/>
    <property type="evidence" value="ECO:0007669"/>
    <property type="project" value="TreeGrafter"/>
</dbReference>
<dbReference type="GO" id="GO:0004521">
    <property type="term" value="F:RNA endonuclease activity"/>
    <property type="evidence" value="ECO:0007669"/>
    <property type="project" value="TreeGrafter"/>
</dbReference>
<name>A0A0L6W2Y7_9FIRM</name>
<evidence type="ECO:0000313" key="4">
    <source>
        <dbReference type="Proteomes" id="UP000037175"/>
    </source>
</evidence>
<comment type="similarity">
    <text evidence="1">Belongs to the PemK/MazF family.</text>
</comment>
<dbReference type="Gene3D" id="2.30.30.110">
    <property type="match status" value="1"/>
</dbReference>
<dbReference type="Proteomes" id="UP000037175">
    <property type="component" value="Unassembled WGS sequence"/>
</dbReference>
<protein>
    <submittedName>
        <fullName evidence="3">Transcriptional modulator of MazE/toxin MazF</fullName>
    </submittedName>
</protein>
<proteinExistence type="inferred from homology"/>
<dbReference type="AlphaFoldDB" id="A0A0L6W2Y7"/>
<evidence type="ECO:0000256" key="2">
    <source>
        <dbReference type="ARBA" id="ARBA00022649"/>
    </source>
</evidence>
<dbReference type="GO" id="GO:0006402">
    <property type="term" value="P:mRNA catabolic process"/>
    <property type="evidence" value="ECO:0007669"/>
    <property type="project" value="TreeGrafter"/>
</dbReference>
<accession>A0A0L6W2Y7</accession>
<dbReference type="InterPro" id="IPR003477">
    <property type="entry name" value="PemK-like"/>
</dbReference>
<sequence>MSGNNEDKAINNLSESFKDIIKDFKPHYFLKTLAIIKHLPDICKLHYQSLENRKARSEHQLSYHPVRPLRGEIFNAIINENIGSELCGNHLVIIISNDTGNIYSEKVNVLPIEGDGTKINPKYQMRLSNSDLESGHLDKDPSRIIFTDIMTIDKARLDIKIGKIKHEKMKEINSKLRKQLHI</sequence>
<comment type="caution">
    <text evidence="3">The sequence shown here is derived from an EMBL/GenBank/DDBJ whole genome shotgun (WGS) entry which is preliminary data.</text>
</comment>
<dbReference type="PANTHER" id="PTHR33988:SF2">
    <property type="entry name" value="ENDORIBONUCLEASE MAZF"/>
    <property type="match status" value="1"/>
</dbReference>
<gene>
    <name evidence="3" type="ORF">Tfer_1456</name>
</gene>
<dbReference type="Pfam" id="PF02452">
    <property type="entry name" value="PemK_toxin"/>
    <property type="match status" value="1"/>
</dbReference>
<evidence type="ECO:0000313" key="3">
    <source>
        <dbReference type="EMBL" id="KNZ69846.1"/>
    </source>
</evidence>
<dbReference type="InterPro" id="IPR011067">
    <property type="entry name" value="Plasmid_toxin/cell-grow_inhib"/>
</dbReference>
<keyword evidence="4" id="KW-1185">Reference proteome</keyword>